<accession>A0ABV2AH71</accession>
<dbReference type="EMBL" id="JBDODL010000176">
    <property type="protein sequence ID" value="MES1919003.1"/>
    <property type="molecule type" value="Genomic_DNA"/>
</dbReference>
<feature type="transmembrane region" description="Helical" evidence="1">
    <location>
        <begin position="6"/>
        <end position="23"/>
    </location>
</feature>
<proteinExistence type="predicted"/>
<reference evidence="2 3" key="1">
    <citation type="journal article" date="2024" name="BMC Biol.">
        <title>Comparative genomics of Ascetosporea gives new insight into the evolutionary basis for animal parasitism in Rhizaria.</title>
        <authorList>
            <person name="Hiltunen Thoren M."/>
            <person name="Onut-Brannstrom I."/>
            <person name="Alfjorden A."/>
            <person name="Peckova H."/>
            <person name="Swords F."/>
            <person name="Hooper C."/>
            <person name="Holzer A.S."/>
            <person name="Bass D."/>
            <person name="Burki F."/>
        </authorList>
    </citation>
    <scope>NUCLEOTIDE SEQUENCE [LARGE SCALE GENOMIC DNA]</scope>
    <source>
        <strain evidence="2">20-A016</strain>
    </source>
</reference>
<organism evidence="2 3">
    <name type="scientific">Bonamia ostreae</name>
    <dbReference type="NCBI Taxonomy" id="126728"/>
    <lineage>
        <taxon>Eukaryota</taxon>
        <taxon>Sar</taxon>
        <taxon>Rhizaria</taxon>
        <taxon>Endomyxa</taxon>
        <taxon>Ascetosporea</taxon>
        <taxon>Haplosporida</taxon>
        <taxon>Bonamia</taxon>
    </lineage>
</organism>
<dbReference type="Proteomes" id="UP001439008">
    <property type="component" value="Unassembled WGS sequence"/>
</dbReference>
<keyword evidence="1" id="KW-1133">Transmembrane helix</keyword>
<keyword evidence="1" id="KW-0812">Transmembrane</keyword>
<feature type="transmembrane region" description="Helical" evidence="1">
    <location>
        <begin position="43"/>
        <end position="63"/>
    </location>
</feature>
<evidence type="ECO:0000313" key="2">
    <source>
        <dbReference type="EMBL" id="MES1919003.1"/>
    </source>
</evidence>
<gene>
    <name evidence="2" type="ORF">MHBO_000883</name>
</gene>
<name>A0ABV2AH71_9EUKA</name>
<comment type="caution">
    <text evidence="2">The sequence shown here is derived from an EMBL/GenBank/DDBJ whole genome shotgun (WGS) entry which is preliminary data.</text>
</comment>
<evidence type="ECO:0000256" key="1">
    <source>
        <dbReference type="SAM" id="Phobius"/>
    </source>
</evidence>
<keyword evidence="3" id="KW-1185">Reference proteome</keyword>
<evidence type="ECO:0000313" key="3">
    <source>
        <dbReference type="Proteomes" id="UP001439008"/>
    </source>
</evidence>
<sequence>MNGNMNIWIALILLCLILLMVLLKKVAFSFKKDAALIFVKKVIVIFFSILTIALSIIGLYLYIKLINLIVGKKSIINSIKNIFGKYASISENVIDISNFAKFYCCIT</sequence>
<protein>
    <submittedName>
        <fullName evidence="2">Uncharacterized protein</fullName>
    </submittedName>
</protein>
<keyword evidence="1" id="KW-0472">Membrane</keyword>